<dbReference type="Gene3D" id="2.10.70.10">
    <property type="entry name" value="Complement Module, domain 1"/>
    <property type="match status" value="1"/>
</dbReference>
<proteinExistence type="predicted"/>
<dbReference type="PROSITE" id="PS50923">
    <property type="entry name" value="SUSHI"/>
    <property type="match status" value="1"/>
</dbReference>
<name>A0ABP0FDX9_CLALP</name>
<gene>
    <name evidence="5" type="ORF">CVLEPA_LOCUS7865</name>
</gene>
<feature type="region of interest" description="Disordered" evidence="3">
    <location>
        <begin position="130"/>
        <end position="157"/>
    </location>
</feature>
<organism evidence="5 6">
    <name type="scientific">Clavelina lepadiformis</name>
    <name type="common">Light-bulb sea squirt</name>
    <name type="synonym">Ascidia lepadiformis</name>
    <dbReference type="NCBI Taxonomy" id="159417"/>
    <lineage>
        <taxon>Eukaryota</taxon>
        <taxon>Metazoa</taxon>
        <taxon>Chordata</taxon>
        <taxon>Tunicata</taxon>
        <taxon>Ascidiacea</taxon>
        <taxon>Aplousobranchia</taxon>
        <taxon>Clavelinidae</taxon>
        <taxon>Clavelina</taxon>
    </lineage>
</organism>
<keyword evidence="1 2" id="KW-1015">Disulfide bond</keyword>
<dbReference type="CDD" id="cd00033">
    <property type="entry name" value="CCP"/>
    <property type="match status" value="1"/>
</dbReference>
<dbReference type="SUPFAM" id="SSF57535">
    <property type="entry name" value="Complement control module/SCR domain"/>
    <property type="match status" value="1"/>
</dbReference>
<feature type="domain" description="Sushi" evidence="4">
    <location>
        <begin position="41"/>
        <end position="100"/>
    </location>
</feature>
<dbReference type="Proteomes" id="UP001642483">
    <property type="component" value="Unassembled WGS sequence"/>
</dbReference>
<protein>
    <recommendedName>
        <fullName evidence="4">Sushi domain-containing protein</fullName>
    </recommendedName>
</protein>
<reference evidence="5 6" key="1">
    <citation type="submission" date="2024-02" db="EMBL/GenBank/DDBJ databases">
        <authorList>
            <person name="Daric V."/>
            <person name="Darras S."/>
        </authorList>
    </citation>
    <scope>NUCLEOTIDE SEQUENCE [LARGE SCALE GENOMIC DNA]</scope>
</reference>
<evidence type="ECO:0000259" key="4">
    <source>
        <dbReference type="PROSITE" id="PS50923"/>
    </source>
</evidence>
<dbReference type="InterPro" id="IPR035976">
    <property type="entry name" value="Sushi/SCR/CCP_sf"/>
</dbReference>
<sequence>MNFIQKLFLIYFTSVAEDKARTCQMRDLTTPMLLWPFEADITCVDDKVFNPIDDLVKSAKVGTQCTYSYSCPLDLRPGRQATLRCEEDGKWSGYLPDCDASYQLADSIVNAFGNKTLGDFLSKREEGSETESSFFSSQEEEEGTEEPVFKKSASPSKSVNINKSLGNRCDPEKTCENITSKLHCFNLVPKSQNKAKQRLRVIVTVFCLHCYDKHCSQKPEPTKAEKKKQQTTQEIDVIAPLILL</sequence>
<evidence type="ECO:0000313" key="6">
    <source>
        <dbReference type="Proteomes" id="UP001642483"/>
    </source>
</evidence>
<feature type="disulfide bond" evidence="2">
    <location>
        <begin position="71"/>
        <end position="98"/>
    </location>
</feature>
<evidence type="ECO:0000256" key="2">
    <source>
        <dbReference type="PROSITE-ProRule" id="PRU00302"/>
    </source>
</evidence>
<keyword evidence="6" id="KW-1185">Reference proteome</keyword>
<dbReference type="InterPro" id="IPR000436">
    <property type="entry name" value="Sushi_SCR_CCP_dom"/>
</dbReference>
<evidence type="ECO:0000313" key="5">
    <source>
        <dbReference type="EMBL" id="CAK8677876.1"/>
    </source>
</evidence>
<comment type="caution">
    <text evidence="2">Lacks conserved residue(s) required for the propagation of feature annotation.</text>
</comment>
<accession>A0ABP0FDX9</accession>
<evidence type="ECO:0000256" key="3">
    <source>
        <dbReference type="SAM" id="MobiDB-lite"/>
    </source>
</evidence>
<evidence type="ECO:0000256" key="1">
    <source>
        <dbReference type="ARBA" id="ARBA00023157"/>
    </source>
</evidence>
<keyword evidence="2" id="KW-0768">Sushi</keyword>
<dbReference type="EMBL" id="CAWYQH010000046">
    <property type="protein sequence ID" value="CAK8677876.1"/>
    <property type="molecule type" value="Genomic_DNA"/>
</dbReference>
<comment type="caution">
    <text evidence="5">The sequence shown here is derived from an EMBL/GenBank/DDBJ whole genome shotgun (WGS) entry which is preliminary data.</text>
</comment>